<dbReference type="Pfam" id="PF00583">
    <property type="entry name" value="Acetyltransf_1"/>
    <property type="match status" value="1"/>
</dbReference>
<comment type="caution">
    <text evidence="2">The sequence shown here is derived from an EMBL/GenBank/DDBJ whole genome shotgun (WGS) entry which is preliminary data.</text>
</comment>
<dbReference type="Gene3D" id="3.40.630.30">
    <property type="match status" value="1"/>
</dbReference>
<keyword evidence="2" id="KW-0808">Transferase</keyword>
<name>A0A9X3TQM9_9BACL</name>
<dbReference type="GO" id="GO:0016747">
    <property type="term" value="F:acyltransferase activity, transferring groups other than amino-acyl groups"/>
    <property type="evidence" value="ECO:0007669"/>
    <property type="project" value="InterPro"/>
</dbReference>
<proteinExistence type="predicted"/>
<dbReference type="SUPFAM" id="SSF55729">
    <property type="entry name" value="Acyl-CoA N-acyltransferases (Nat)"/>
    <property type="match status" value="1"/>
</dbReference>
<sequence length="156" mass="17582">MNLVVLSPRSLQQVQPILVRFVRQQGDRRIDKQDVNWLDYLTPAMLADEETALVVALDGKRLAGVFAVARCGLTHSLLVVDRRYRRRGIGRALAARMCRLLPKLYVRVAVDNEPSLALFHRLGFQPVKARIAPTEKPTLWLAFGGWSAEDLEQHAG</sequence>
<gene>
    <name evidence="2" type="ORF">O3V59_07735</name>
</gene>
<feature type="domain" description="N-acetyltransferase" evidence="1">
    <location>
        <begin position="1"/>
        <end position="152"/>
    </location>
</feature>
<dbReference type="EC" id="2.3.1.-" evidence="2"/>
<evidence type="ECO:0000313" key="2">
    <source>
        <dbReference type="EMBL" id="MDA5108248.1"/>
    </source>
</evidence>
<reference evidence="2" key="1">
    <citation type="submission" date="2022-12" db="EMBL/GenBank/DDBJ databases">
        <title>Draft genome sequence of the thermophilic strain Brevibacillus thermoruber HT42, isolated from Los Humeros, Puebla, Mexico, with biotechnological potential.</title>
        <authorList>
            <person name="Lara Sanchez J."/>
            <person name="Solis Palacios R."/>
            <person name="Bustos Baena A.S."/>
            <person name="Ruz Baez A.E."/>
            <person name="Espinosa Luna G."/>
            <person name="Oliart Ros R.M."/>
        </authorList>
    </citation>
    <scope>NUCLEOTIDE SEQUENCE</scope>
    <source>
        <strain evidence="2">HT42</strain>
    </source>
</reference>
<evidence type="ECO:0000259" key="1">
    <source>
        <dbReference type="PROSITE" id="PS51186"/>
    </source>
</evidence>
<dbReference type="Proteomes" id="UP001151071">
    <property type="component" value="Unassembled WGS sequence"/>
</dbReference>
<dbReference type="EMBL" id="JAPYYP010000007">
    <property type="protein sequence ID" value="MDA5108248.1"/>
    <property type="molecule type" value="Genomic_DNA"/>
</dbReference>
<dbReference type="RefSeq" id="WP_029097750.1">
    <property type="nucleotide sequence ID" value="NZ_JAPYYP010000007.1"/>
</dbReference>
<evidence type="ECO:0000313" key="3">
    <source>
        <dbReference type="Proteomes" id="UP001151071"/>
    </source>
</evidence>
<organism evidence="2 3">
    <name type="scientific">Brevibacillus thermoruber</name>
    <dbReference type="NCBI Taxonomy" id="33942"/>
    <lineage>
        <taxon>Bacteria</taxon>
        <taxon>Bacillati</taxon>
        <taxon>Bacillota</taxon>
        <taxon>Bacilli</taxon>
        <taxon>Bacillales</taxon>
        <taxon>Paenibacillaceae</taxon>
        <taxon>Brevibacillus</taxon>
    </lineage>
</organism>
<keyword evidence="3" id="KW-1185">Reference proteome</keyword>
<dbReference type="InterPro" id="IPR016181">
    <property type="entry name" value="Acyl_CoA_acyltransferase"/>
</dbReference>
<protein>
    <submittedName>
        <fullName evidence="2">GNAT family N-acetyltransferase</fullName>
        <ecNumber evidence="2">2.3.1.-</ecNumber>
    </submittedName>
</protein>
<keyword evidence="2" id="KW-0012">Acyltransferase</keyword>
<dbReference type="InterPro" id="IPR000182">
    <property type="entry name" value="GNAT_dom"/>
</dbReference>
<dbReference type="AlphaFoldDB" id="A0A9X3TQM9"/>
<dbReference type="PROSITE" id="PS51186">
    <property type="entry name" value="GNAT"/>
    <property type="match status" value="1"/>
</dbReference>
<accession>A0A9X3TQM9</accession>